<evidence type="ECO:0000256" key="1">
    <source>
        <dbReference type="ARBA" id="ARBA00004463"/>
    </source>
</evidence>
<evidence type="ECO:0000256" key="2">
    <source>
        <dbReference type="ARBA" id="ARBA00004613"/>
    </source>
</evidence>
<evidence type="ECO:0000256" key="7">
    <source>
        <dbReference type="ARBA" id="ARBA00022940"/>
    </source>
</evidence>
<dbReference type="GO" id="GO:0031731">
    <property type="term" value="F:CCR6 chemokine receptor binding"/>
    <property type="evidence" value="ECO:0007669"/>
    <property type="project" value="TreeGrafter"/>
</dbReference>
<dbReference type="Ensembl" id="ENSCJPT00005001589.1">
    <property type="protein sequence ID" value="ENSCJPP00005000895.1"/>
    <property type="gene ID" value="ENSCJPG00005000994.1"/>
</dbReference>
<evidence type="ECO:0000313" key="10">
    <source>
        <dbReference type="Ensembl" id="ENSCJPP00005000895.1"/>
    </source>
</evidence>
<keyword evidence="7" id="KW-0211">Defensin</keyword>
<protein>
    <submittedName>
        <fullName evidence="10">Gallinacin-11</fullName>
    </submittedName>
</protein>
<dbReference type="GO" id="GO:0005615">
    <property type="term" value="C:extracellular space"/>
    <property type="evidence" value="ECO:0007669"/>
    <property type="project" value="TreeGrafter"/>
</dbReference>
<evidence type="ECO:0000256" key="6">
    <source>
        <dbReference type="ARBA" id="ARBA00022729"/>
    </source>
</evidence>
<dbReference type="Proteomes" id="UP000694412">
    <property type="component" value="Chromosome 3"/>
</dbReference>
<reference evidence="10" key="3">
    <citation type="submission" date="2025-09" db="UniProtKB">
        <authorList>
            <consortium name="Ensembl"/>
        </authorList>
    </citation>
    <scope>IDENTIFICATION</scope>
</reference>
<dbReference type="CDD" id="cd21906">
    <property type="entry name" value="BDD2_Gal11"/>
    <property type="match status" value="1"/>
</dbReference>
<keyword evidence="5" id="KW-0929">Antimicrobial</keyword>
<keyword evidence="8" id="KW-0044">Antibiotic</keyword>
<sequence>MVRRYGHLSAGVCDPLSLFRLSRVQRSRCTCYHMACLPHSLLPNSPGQPGLFPKLYKNKSAPCSPVAVLWCYHPVPTLRLRPSTMKLLSCLMALLLFLLQAVPGLGLPRDTSRCVGYHGYCIRSKVCPKPFAAFGTCSWRRETCCVDTTSNFHTCQDEGGHCVSPKIRCLQEQMGLCPLKRWKCCKEI</sequence>
<dbReference type="PANTHER" id="PTHR21388:SF9">
    <property type="entry name" value="BETA-DEFENSIN 1"/>
    <property type="match status" value="1"/>
</dbReference>
<proteinExistence type="inferred from homology"/>
<evidence type="ECO:0000256" key="4">
    <source>
        <dbReference type="ARBA" id="ARBA00022525"/>
    </source>
</evidence>
<dbReference type="CDD" id="cd21907">
    <property type="entry name" value="BDD1_Gal11"/>
    <property type="match status" value="1"/>
</dbReference>
<accession>A0A8C2SM89</accession>
<keyword evidence="6" id="KW-0732">Signal</keyword>
<dbReference type="GeneTree" id="ENSGT00530000069149"/>
<gene>
    <name evidence="10" type="primary">LOC107312339</name>
</gene>
<dbReference type="GO" id="GO:0050829">
    <property type="term" value="P:defense response to Gram-negative bacterium"/>
    <property type="evidence" value="ECO:0007669"/>
    <property type="project" value="TreeGrafter"/>
</dbReference>
<reference evidence="10" key="2">
    <citation type="submission" date="2025-08" db="UniProtKB">
        <authorList>
            <consortium name="Ensembl"/>
        </authorList>
    </citation>
    <scope>IDENTIFICATION</scope>
</reference>
<dbReference type="GO" id="GO:0050830">
    <property type="term" value="P:defense response to Gram-positive bacterium"/>
    <property type="evidence" value="ECO:0007669"/>
    <property type="project" value="TreeGrafter"/>
</dbReference>
<keyword evidence="9" id="KW-1015">Disulfide bond</keyword>
<comment type="similarity">
    <text evidence="3">Belongs to the beta-defensin family.</text>
</comment>
<dbReference type="PANTHER" id="PTHR21388">
    <property type="entry name" value="BETA-DEFENSIN-RELATED"/>
    <property type="match status" value="1"/>
</dbReference>
<dbReference type="AlphaFoldDB" id="A0A8C2SM89"/>
<keyword evidence="4" id="KW-0964">Secreted</keyword>
<evidence type="ECO:0000313" key="11">
    <source>
        <dbReference type="Proteomes" id="UP000694412"/>
    </source>
</evidence>
<dbReference type="GO" id="GO:0002227">
    <property type="term" value="P:innate immune response in mucosa"/>
    <property type="evidence" value="ECO:0007669"/>
    <property type="project" value="TreeGrafter"/>
</dbReference>
<name>A0A8C2SM89_COTJA</name>
<evidence type="ECO:0000256" key="5">
    <source>
        <dbReference type="ARBA" id="ARBA00022529"/>
    </source>
</evidence>
<comment type="subcellular location">
    <subcellularLocation>
        <location evidence="1">Cytoplasmic granule</location>
    </subcellularLocation>
    <subcellularLocation>
        <location evidence="2">Secreted</location>
    </subcellularLocation>
</comment>
<evidence type="ECO:0000256" key="3">
    <source>
        <dbReference type="ARBA" id="ARBA00007371"/>
    </source>
</evidence>
<evidence type="ECO:0000256" key="8">
    <source>
        <dbReference type="ARBA" id="ARBA00023022"/>
    </source>
</evidence>
<keyword evidence="11" id="KW-1185">Reference proteome</keyword>
<organism evidence="10 11">
    <name type="scientific">Coturnix japonica</name>
    <name type="common">Japanese quail</name>
    <name type="synonym">Coturnix coturnix japonica</name>
    <dbReference type="NCBI Taxonomy" id="93934"/>
    <lineage>
        <taxon>Eukaryota</taxon>
        <taxon>Metazoa</taxon>
        <taxon>Chordata</taxon>
        <taxon>Craniata</taxon>
        <taxon>Vertebrata</taxon>
        <taxon>Euteleostomi</taxon>
        <taxon>Archelosauria</taxon>
        <taxon>Archosauria</taxon>
        <taxon>Dinosauria</taxon>
        <taxon>Saurischia</taxon>
        <taxon>Theropoda</taxon>
        <taxon>Coelurosauria</taxon>
        <taxon>Aves</taxon>
        <taxon>Neognathae</taxon>
        <taxon>Galloanserae</taxon>
        <taxon>Galliformes</taxon>
        <taxon>Phasianidae</taxon>
        <taxon>Perdicinae</taxon>
        <taxon>Coturnix</taxon>
    </lineage>
</organism>
<evidence type="ECO:0000256" key="9">
    <source>
        <dbReference type="ARBA" id="ARBA00023157"/>
    </source>
</evidence>
<reference evidence="10" key="1">
    <citation type="submission" date="2015-11" db="EMBL/GenBank/DDBJ databases">
        <authorList>
            <consortium name="International Coturnix japonica Genome Analysis Consortium"/>
            <person name="Warren W."/>
            <person name="Burt D.W."/>
            <person name="Antin P.B."/>
            <person name="Lanford R."/>
            <person name="Gros J."/>
            <person name="Wilson R.K."/>
        </authorList>
    </citation>
    <scope>NUCLEOTIDE SEQUENCE [LARGE SCALE GENOMIC DNA]</scope>
</reference>